<gene>
    <name evidence="2" type="ordered locus">Sala_2682</name>
</gene>
<dbReference type="EMBL" id="CP000356">
    <property type="protein sequence ID" value="ABF54387.1"/>
    <property type="molecule type" value="Genomic_DNA"/>
</dbReference>
<feature type="transmembrane region" description="Helical" evidence="1">
    <location>
        <begin position="96"/>
        <end position="121"/>
    </location>
</feature>
<keyword evidence="1" id="KW-0472">Membrane</keyword>
<reference evidence="2 3" key="1">
    <citation type="journal article" date="2009" name="Proc. Natl. Acad. Sci. U.S.A.">
        <title>The genomic basis of trophic strategy in marine bacteria.</title>
        <authorList>
            <person name="Lauro F.M."/>
            <person name="McDougald D."/>
            <person name="Thomas T."/>
            <person name="Williams T.J."/>
            <person name="Egan S."/>
            <person name="Rice S."/>
            <person name="DeMaere M.Z."/>
            <person name="Ting L."/>
            <person name="Ertan H."/>
            <person name="Johnson J."/>
            <person name="Ferriera S."/>
            <person name="Lapidus A."/>
            <person name="Anderson I."/>
            <person name="Kyrpides N."/>
            <person name="Munk A.C."/>
            <person name="Detter C."/>
            <person name="Han C.S."/>
            <person name="Brown M.V."/>
            <person name="Robb F.T."/>
            <person name="Kjelleberg S."/>
            <person name="Cavicchioli R."/>
        </authorList>
    </citation>
    <scope>NUCLEOTIDE SEQUENCE [LARGE SCALE GENOMIC DNA]</scope>
    <source>
        <strain evidence="3">DSM 13593 / LMG 18877 / RB2256</strain>
    </source>
</reference>
<keyword evidence="3" id="KW-1185">Reference proteome</keyword>
<organism evidence="2 3">
    <name type="scientific">Sphingopyxis alaskensis (strain DSM 13593 / LMG 18877 / RB2256)</name>
    <name type="common">Sphingomonas alaskensis</name>
    <dbReference type="NCBI Taxonomy" id="317655"/>
    <lineage>
        <taxon>Bacteria</taxon>
        <taxon>Pseudomonadati</taxon>
        <taxon>Pseudomonadota</taxon>
        <taxon>Alphaproteobacteria</taxon>
        <taxon>Sphingomonadales</taxon>
        <taxon>Sphingomonadaceae</taxon>
        <taxon>Sphingopyxis</taxon>
    </lineage>
</organism>
<evidence type="ECO:0000313" key="3">
    <source>
        <dbReference type="Proteomes" id="UP000006578"/>
    </source>
</evidence>
<feature type="transmembrane region" description="Helical" evidence="1">
    <location>
        <begin position="56"/>
        <end position="75"/>
    </location>
</feature>
<dbReference type="Proteomes" id="UP000006578">
    <property type="component" value="Chromosome"/>
</dbReference>
<dbReference type="HOGENOM" id="CLU_1969100_0_0_5"/>
<dbReference type="eggNOG" id="ENOG5032V5S">
    <property type="taxonomic scope" value="Bacteria"/>
</dbReference>
<protein>
    <submittedName>
        <fullName evidence="2">Uncharacterized protein</fullName>
    </submittedName>
</protein>
<dbReference type="OrthoDB" id="7743161at2"/>
<name>Q1GPN5_SPHAL</name>
<sequence>MMRETIAKLADQNVRRAIGLHFEAFVNDAFQVVRWSAMVGFAQFLAARYPKPLFSLLYWCLASLLFGYIASRFLLRPEIRIFPTGASRWQRFVQSAFNFLLCIVLFLGLLSAIAAVTNGIAEHRFAQ</sequence>
<keyword evidence="1" id="KW-1133">Transmembrane helix</keyword>
<dbReference type="RefSeq" id="WP_011542952.1">
    <property type="nucleotide sequence ID" value="NC_008048.1"/>
</dbReference>
<dbReference type="STRING" id="317655.Sala_2682"/>
<proteinExistence type="predicted"/>
<keyword evidence="1" id="KW-0812">Transmembrane</keyword>
<dbReference type="AlphaFoldDB" id="Q1GPN5"/>
<evidence type="ECO:0000256" key="1">
    <source>
        <dbReference type="SAM" id="Phobius"/>
    </source>
</evidence>
<evidence type="ECO:0000313" key="2">
    <source>
        <dbReference type="EMBL" id="ABF54387.1"/>
    </source>
</evidence>
<accession>Q1GPN5</accession>
<dbReference type="KEGG" id="sal:Sala_2682"/>